<dbReference type="Proteomes" id="UP000243052">
    <property type="component" value="Chromosome iv"/>
</dbReference>
<sequence>MDLFSILDTAPEPAIVDAKTMGVSGDTSGDYWLPAPMCLYQKELTDQIVSLHYSDILKYFETSDYKEDIVLQSMKTMCLNSQLVATHPYLLIDHFMPKSLLTKDIPVHLAETSGKFAVLRDLLTLVQEYHTNTLIVCRPGRTMDLVEALLLGNKVNIKRYDGQSIKSKQKKTKFPCTCHLLPSETTDASKLVIDENIRLDLMICVDPTVDTSVDYIQRILKLQKPAYRLQSIIPTIRLTVINSIDHCELYFGKKFDRNTREYVVNVSAAMVVLRDVVGTLPPDLRPIYSQNLRYLADWLNIPESPWPLPDIYPIKIYTAMDVERSLLTEVKYSQTNDSLEEAFLSNGKKRLQRYTGQDSIANSEQSYYQVKRLKKDYITNPLKQDMAQLTGISDLKVKSAVNDHLGSDILTHRLIQNMGVVYSNLKIGSKELMHFDMVKFNQGNLLAVHEKNHLDIKTQLEESNRLIEQNESQVEECLRNSDRRRLDIEREEAELQTLLSELAARSPDLKDLVVRIAEASDELKSVKQLITSKDTEMNYIQEEIRRAKQAISENVTDSEQIEQDIKQLEVQLSEEFAKDKGEYELLQKDIAKLREEISTENDSVEATRQQMSDIMQTLRQLQTPRVRSSVNGTKAKNRGYV</sequence>
<reference evidence="3 4" key="1">
    <citation type="submission" date="2016-01" db="EMBL/GenBank/DDBJ databases">
        <title>Genome sequence of the yeast Holleya sinecauda.</title>
        <authorList>
            <person name="Dietrich F.S."/>
        </authorList>
    </citation>
    <scope>NUCLEOTIDE SEQUENCE [LARGE SCALE GENOMIC DNA]</scope>
    <source>
        <strain evidence="3 4">ATCC 58844</strain>
    </source>
</reference>
<dbReference type="InterPro" id="IPR026216">
    <property type="entry name" value="HDA3"/>
</dbReference>
<dbReference type="GeneID" id="28723639"/>
<dbReference type="InterPro" id="IPR021006">
    <property type="entry name" value="Hda2/3"/>
</dbReference>
<protein>
    <submittedName>
        <fullName evidence="3">HDL350Cp</fullName>
    </submittedName>
</protein>
<accession>A0A0X8HS22</accession>
<proteinExistence type="predicted"/>
<dbReference type="STRING" id="45286.A0A0X8HS22"/>
<keyword evidence="1" id="KW-0175">Coiled coil</keyword>
<dbReference type="InterPro" id="IPR027417">
    <property type="entry name" value="P-loop_NTPase"/>
</dbReference>
<feature type="region of interest" description="Disordered" evidence="2">
    <location>
        <begin position="622"/>
        <end position="641"/>
    </location>
</feature>
<name>A0A0X8HS22_9SACH</name>
<dbReference type="AlphaFoldDB" id="A0A0X8HS22"/>
<dbReference type="Gene3D" id="1.10.287.1490">
    <property type="match status" value="1"/>
</dbReference>
<keyword evidence="4" id="KW-1185">Reference proteome</keyword>
<dbReference type="PRINTS" id="PR02093">
    <property type="entry name" value="HDA1SUBUNIT3"/>
</dbReference>
<feature type="coiled-coil region" evidence="1">
    <location>
        <begin position="558"/>
        <end position="610"/>
    </location>
</feature>
<evidence type="ECO:0000256" key="2">
    <source>
        <dbReference type="SAM" id="MobiDB-lite"/>
    </source>
</evidence>
<dbReference type="OrthoDB" id="3647690at2759"/>
<dbReference type="Gene3D" id="3.40.50.12360">
    <property type="match status" value="1"/>
</dbReference>
<feature type="compositionally biased region" description="Polar residues" evidence="2">
    <location>
        <begin position="622"/>
        <end position="634"/>
    </location>
</feature>
<gene>
    <name evidence="3" type="ORF">AW171_hschr42286</name>
</gene>
<dbReference type="GO" id="GO:0070823">
    <property type="term" value="C:HDA1 complex"/>
    <property type="evidence" value="ECO:0007669"/>
    <property type="project" value="InterPro"/>
</dbReference>
<evidence type="ECO:0000256" key="1">
    <source>
        <dbReference type="SAM" id="Coils"/>
    </source>
</evidence>
<evidence type="ECO:0000313" key="4">
    <source>
        <dbReference type="Proteomes" id="UP000243052"/>
    </source>
</evidence>
<dbReference type="InterPro" id="IPR038609">
    <property type="entry name" value="HDA1_su2/3_sf"/>
</dbReference>
<organism evidence="3 4">
    <name type="scientific">Eremothecium sinecaudum</name>
    <dbReference type="NCBI Taxonomy" id="45286"/>
    <lineage>
        <taxon>Eukaryota</taxon>
        <taxon>Fungi</taxon>
        <taxon>Dikarya</taxon>
        <taxon>Ascomycota</taxon>
        <taxon>Saccharomycotina</taxon>
        <taxon>Saccharomycetes</taxon>
        <taxon>Saccharomycetales</taxon>
        <taxon>Saccharomycetaceae</taxon>
        <taxon>Eremothecium</taxon>
    </lineage>
</organism>
<dbReference type="SUPFAM" id="SSF52540">
    <property type="entry name" value="P-loop containing nucleoside triphosphate hydrolases"/>
    <property type="match status" value="1"/>
</dbReference>
<dbReference type="Pfam" id="PF11496">
    <property type="entry name" value="HDA2-3"/>
    <property type="match status" value="1"/>
</dbReference>
<dbReference type="EMBL" id="CP014244">
    <property type="protein sequence ID" value="AMD20394.1"/>
    <property type="molecule type" value="Genomic_DNA"/>
</dbReference>
<evidence type="ECO:0000313" key="3">
    <source>
        <dbReference type="EMBL" id="AMD20394.1"/>
    </source>
</evidence>
<dbReference type="RefSeq" id="XP_017987390.1">
    <property type="nucleotide sequence ID" value="XM_018132032.1"/>
</dbReference>